<accession>A0A8H2X4S2</accession>
<protein>
    <submittedName>
        <fullName evidence="7">Uncharacterized protein</fullName>
    </submittedName>
</protein>
<sequence>MPTSTPSSESYKSLGPRSSTRGARSHIIPGSPTRDLNSLEVVLEDLEAHISPVDNNLAEQAVVLELGKRDRNDEIDNYPPPSFAQSEFETIIRRQRIGGPDGRKFVPSPSRFPRVDNEWEFTGWGEVSYREIKKGQLMMARNSMSDTGVQMGQFRSTSISGNGVVGSVFYAFPAVAAVASVFSPLSLLIACLILTIYRPILLELGSAIRLNGANYVYLLQCSGKTLGVIGAAATLLDAVATSVVSAATAGAYLQGEISIGLIKEWHIGLLLLVSISLIALVSLRESSAFTLSITIIHMSVMTALMVGAAIAWAHTGMDVLRNNWELRPAGGVNIARSIFNGVCIGFLGVTGFECTPAYIQNIKPHSYGPTLRNLIIMALFLNAPLMLFVYALLPSETILSGANVLSLLAEVTIGRPMRIVIVVDCLLVLAGGVFAGLVTGSRLVESLAQERVLPQTFLRTLPLTGTAYMPILLFFVMCLAVYGSSAFSLATVSTMFSASFLFTMLLYGVSGILLKFSRNRLPRKYRTSVWTMILAILMTLVVLGGNVALNPQTLGLFVAYFAVVLLGMLFPISRLKIAHIALWILDQTKFIQPYRLDRSVGSWIKRFREDPVVLWVKDDHINCLVQAIIYIQRNELTSRVRLVHAYQNITTVPSELKANTRILDEAFPSITLDLVFIQGDFSPELVEAASQELNIPRGQMFMSCPGKDHPWQLGDYQGVRVIDF</sequence>
<feature type="transmembrane region" description="Helical" evidence="6">
    <location>
        <begin position="554"/>
        <end position="572"/>
    </location>
</feature>
<feature type="transmembrane region" description="Helical" evidence="6">
    <location>
        <begin position="495"/>
        <end position="516"/>
    </location>
</feature>
<feature type="transmembrane region" description="Helical" evidence="6">
    <location>
        <begin position="159"/>
        <end position="179"/>
    </location>
</feature>
<feature type="transmembrane region" description="Helical" evidence="6">
    <location>
        <begin position="265"/>
        <end position="283"/>
    </location>
</feature>
<evidence type="ECO:0000256" key="3">
    <source>
        <dbReference type="ARBA" id="ARBA00022989"/>
    </source>
</evidence>
<evidence type="ECO:0000256" key="5">
    <source>
        <dbReference type="SAM" id="MobiDB-lite"/>
    </source>
</evidence>
<comment type="caution">
    <text evidence="7">The sequence shown here is derived from an EMBL/GenBank/DDBJ whole genome shotgun (WGS) entry which is preliminary data.</text>
</comment>
<evidence type="ECO:0000256" key="6">
    <source>
        <dbReference type="SAM" id="Phobius"/>
    </source>
</evidence>
<organism evidence="7 8">
    <name type="scientific">Rhizoctonia solani</name>
    <dbReference type="NCBI Taxonomy" id="456999"/>
    <lineage>
        <taxon>Eukaryota</taxon>
        <taxon>Fungi</taxon>
        <taxon>Dikarya</taxon>
        <taxon>Basidiomycota</taxon>
        <taxon>Agaricomycotina</taxon>
        <taxon>Agaricomycetes</taxon>
        <taxon>Cantharellales</taxon>
        <taxon>Ceratobasidiaceae</taxon>
        <taxon>Rhizoctonia</taxon>
    </lineage>
</organism>
<keyword evidence="3 6" id="KW-1133">Transmembrane helix</keyword>
<dbReference type="InterPro" id="IPR002293">
    <property type="entry name" value="AA/rel_permease1"/>
</dbReference>
<evidence type="ECO:0000313" key="7">
    <source>
        <dbReference type="EMBL" id="CAE6417943.1"/>
    </source>
</evidence>
<feature type="transmembrane region" description="Helical" evidence="6">
    <location>
        <begin position="334"/>
        <end position="359"/>
    </location>
</feature>
<dbReference type="Pfam" id="PF13520">
    <property type="entry name" value="AA_permease_2"/>
    <property type="match status" value="1"/>
</dbReference>
<evidence type="ECO:0000256" key="2">
    <source>
        <dbReference type="ARBA" id="ARBA00022692"/>
    </source>
</evidence>
<gene>
    <name evidence="7" type="ORF">RDB_LOCUS51412</name>
</gene>
<feature type="transmembrane region" description="Helical" evidence="6">
    <location>
        <begin position="371"/>
        <end position="393"/>
    </location>
</feature>
<feature type="transmembrane region" description="Helical" evidence="6">
    <location>
        <begin position="461"/>
        <end position="483"/>
    </location>
</feature>
<feature type="transmembrane region" description="Helical" evidence="6">
    <location>
        <begin position="226"/>
        <end position="253"/>
    </location>
</feature>
<dbReference type="Proteomes" id="UP000663840">
    <property type="component" value="Unassembled WGS sequence"/>
</dbReference>
<dbReference type="GO" id="GO:0016020">
    <property type="term" value="C:membrane"/>
    <property type="evidence" value="ECO:0007669"/>
    <property type="project" value="UniProtKB-SubCell"/>
</dbReference>
<keyword evidence="2 6" id="KW-0812">Transmembrane</keyword>
<comment type="subcellular location">
    <subcellularLocation>
        <location evidence="1">Membrane</location>
        <topology evidence="1">Multi-pass membrane protein</topology>
    </subcellularLocation>
</comment>
<dbReference type="GO" id="GO:0015179">
    <property type="term" value="F:L-amino acid transmembrane transporter activity"/>
    <property type="evidence" value="ECO:0007669"/>
    <property type="project" value="TreeGrafter"/>
</dbReference>
<dbReference type="PANTHER" id="PTHR11785:SF512">
    <property type="entry name" value="SOBREMESA, ISOFORM B"/>
    <property type="match status" value="1"/>
</dbReference>
<proteinExistence type="predicted"/>
<dbReference type="InterPro" id="IPR050598">
    <property type="entry name" value="AminoAcid_Transporter"/>
</dbReference>
<feature type="compositionally biased region" description="Polar residues" evidence="5">
    <location>
        <begin position="1"/>
        <end position="22"/>
    </location>
</feature>
<feature type="transmembrane region" description="Helical" evidence="6">
    <location>
        <begin position="185"/>
        <end position="205"/>
    </location>
</feature>
<evidence type="ECO:0000256" key="1">
    <source>
        <dbReference type="ARBA" id="ARBA00004141"/>
    </source>
</evidence>
<reference evidence="7" key="1">
    <citation type="submission" date="2021-01" db="EMBL/GenBank/DDBJ databases">
        <authorList>
            <person name="Kaushik A."/>
        </authorList>
    </citation>
    <scope>NUCLEOTIDE SEQUENCE</scope>
    <source>
        <strain evidence="7">AG1-1A</strain>
    </source>
</reference>
<dbReference type="Gene3D" id="1.20.1740.10">
    <property type="entry name" value="Amino acid/polyamine transporter I"/>
    <property type="match status" value="1"/>
</dbReference>
<feature type="transmembrane region" description="Helical" evidence="6">
    <location>
        <begin position="528"/>
        <end position="548"/>
    </location>
</feature>
<dbReference type="PANTHER" id="PTHR11785">
    <property type="entry name" value="AMINO ACID TRANSPORTER"/>
    <property type="match status" value="1"/>
</dbReference>
<evidence type="ECO:0000256" key="4">
    <source>
        <dbReference type="ARBA" id="ARBA00023136"/>
    </source>
</evidence>
<feature type="transmembrane region" description="Helical" evidence="6">
    <location>
        <begin position="419"/>
        <end position="440"/>
    </location>
</feature>
<evidence type="ECO:0000313" key="8">
    <source>
        <dbReference type="Proteomes" id="UP000663840"/>
    </source>
</evidence>
<dbReference type="EMBL" id="CAJMWR010001177">
    <property type="protein sequence ID" value="CAE6417943.1"/>
    <property type="molecule type" value="Genomic_DNA"/>
</dbReference>
<feature type="region of interest" description="Disordered" evidence="5">
    <location>
        <begin position="1"/>
        <end position="34"/>
    </location>
</feature>
<dbReference type="AlphaFoldDB" id="A0A8H2X4S2"/>
<keyword evidence="4 6" id="KW-0472">Membrane</keyword>
<feature type="transmembrane region" description="Helical" evidence="6">
    <location>
        <begin position="295"/>
        <end position="314"/>
    </location>
</feature>
<name>A0A8H2X4S2_9AGAM</name>